<dbReference type="Proteomes" id="UP001330812">
    <property type="component" value="Chromosome"/>
</dbReference>
<gene>
    <name evidence="2" type="ORF">VSH64_43575</name>
</gene>
<sequence>MRSARLAAVALVGLGVVVYSAWLLEFLLPTGVSPVQQSVEALLPASPLFRVTTGIAGLAFALACPPLLRLVPVHWTGRVAAITLAFFGLVLIADALVPGTSAAQILENLAFVGGSFSLVFWWPPPWREWAVAGFALVLITWALVLIASLLGPGHLVGVFSRVQVGVRAALMGSGVAYIVIRPLPRFASRAGR</sequence>
<keyword evidence="1" id="KW-0812">Transmembrane</keyword>
<accession>A0ABZ1I5A2</accession>
<reference evidence="2 3" key="1">
    <citation type="journal article" date="2015" name="Int. J. Syst. Evol. Microbiol.">
        <title>Amycolatopsis rhabdoformis sp. nov., an actinomycete isolated from a tropical forest soil.</title>
        <authorList>
            <person name="Souza W.R."/>
            <person name="Silva R.E."/>
            <person name="Goodfellow M."/>
            <person name="Busarakam K."/>
            <person name="Figueiro F.S."/>
            <person name="Ferreira D."/>
            <person name="Rodrigues-Filho E."/>
            <person name="Moraes L.A.B."/>
            <person name="Zucchi T.D."/>
        </authorList>
    </citation>
    <scope>NUCLEOTIDE SEQUENCE [LARGE SCALE GENOMIC DNA]</scope>
    <source>
        <strain evidence="2 3">NCIMB 14900</strain>
    </source>
</reference>
<evidence type="ECO:0008006" key="4">
    <source>
        <dbReference type="Google" id="ProtNLM"/>
    </source>
</evidence>
<feature type="transmembrane region" description="Helical" evidence="1">
    <location>
        <begin position="48"/>
        <end position="68"/>
    </location>
</feature>
<dbReference type="RefSeq" id="WP_326568569.1">
    <property type="nucleotide sequence ID" value="NZ_CP142149.1"/>
</dbReference>
<feature type="transmembrane region" description="Helical" evidence="1">
    <location>
        <begin position="75"/>
        <end position="96"/>
    </location>
</feature>
<feature type="transmembrane region" description="Helical" evidence="1">
    <location>
        <begin position="129"/>
        <end position="150"/>
    </location>
</feature>
<dbReference type="EMBL" id="CP142149">
    <property type="protein sequence ID" value="WSE29609.1"/>
    <property type="molecule type" value="Genomic_DNA"/>
</dbReference>
<protein>
    <recommendedName>
        <fullName evidence="4">DUF998 domain-containing protein</fullName>
    </recommendedName>
</protein>
<keyword evidence="1" id="KW-1133">Transmembrane helix</keyword>
<feature type="transmembrane region" description="Helical" evidence="1">
    <location>
        <begin position="7"/>
        <end position="28"/>
    </location>
</feature>
<feature type="transmembrane region" description="Helical" evidence="1">
    <location>
        <begin position="162"/>
        <end position="180"/>
    </location>
</feature>
<organism evidence="2 3">
    <name type="scientific">Amycolatopsis rhabdoformis</name>
    <dbReference type="NCBI Taxonomy" id="1448059"/>
    <lineage>
        <taxon>Bacteria</taxon>
        <taxon>Bacillati</taxon>
        <taxon>Actinomycetota</taxon>
        <taxon>Actinomycetes</taxon>
        <taxon>Pseudonocardiales</taxon>
        <taxon>Pseudonocardiaceae</taxon>
        <taxon>Amycolatopsis</taxon>
    </lineage>
</organism>
<evidence type="ECO:0000313" key="2">
    <source>
        <dbReference type="EMBL" id="WSE29609.1"/>
    </source>
</evidence>
<keyword evidence="3" id="KW-1185">Reference proteome</keyword>
<evidence type="ECO:0000313" key="3">
    <source>
        <dbReference type="Proteomes" id="UP001330812"/>
    </source>
</evidence>
<evidence type="ECO:0000256" key="1">
    <source>
        <dbReference type="SAM" id="Phobius"/>
    </source>
</evidence>
<keyword evidence="1" id="KW-0472">Membrane</keyword>
<proteinExistence type="predicted"/>
<name>A0ABZ1I5A2_9PSEU</name>